<dbReference type="AlphaFoldDB" id="A0A0N5ADA2"/>
<dbReference type="GO" id="GO:0006913">
    <property type="term" value="P:nucleocytoplasmic transport"/>
    <property type="evidence" value="ECO:0007669"/>
    <property type="project" value="UniProtKB-UniRule"/>
</dbReference>
<keyword evidence="3 5" id="KW-0539">Nucleus</keyword>
<keyword evidence="2 5" id="KW-0653">Protein transport</keyword>
<keyword evidence="7" id="KW-1185">Reference proteome</keyword>
<dbReference type="InterPro" id="IPR018222">
    <property type="entry name" value="Nuclear_transport_factor_2_euk"/>
</dbReference>
<protein>
    <recommendedName>
        <fullName evidence="4 5">NTF2-related export protein</fullName>
    </recommendedName>
</protein>
<comment type="function">
    <text evidence="5">Has a role in nuclear-cytoplasmic transport of proteins and mRNAs.</text>
</comment>
<dbReference type="InterPro" id="IPR002075">
    <property type="entry name" value="NTF2_dom"/>
</dbReference>
<dbReference type="GO" id="GO:0015031">
    <property type="term" value="P:protein transport"/>
    <property type="evidence" value="ECO:0007669"/>
    <property type="project" value="UniProtKB-KW"/>
</dbReference>
<dbReference type="Gene3D" id="3.10.450.50">
    <property type="match status" value="1"/>
</dbReference>
<sequence>MQNQTASKAELDKKACETASHFTKIYHEAVDRKRSKINFLYVDDATLVWNGNLVQGAENITKFYEALPISQHSISALDCHYMDYEEVEPYPLVVLLAGNVSLGGVDHAYTQTIILVHEDEKYKIKSDRFRFID</sequence>
<dbReference type="FunFam" id="3.10.450.50:FF:000006">
    <property type="entry name" value="NTF2-related export protein 2 isoform 1"/>
    <property type="match status" value="1"/>
</dbReference>
<feature type="domain" description="NTF2" evidence="6">
    <location>
        <begin position="18"/>
        <end position="131"/>
    </location>
</feature>
<comment type="subcellular location">
    <subcellularLocation>
        <location evidence="5">Cytoplasm</location>
    </subcellularLocation>
    <subcellularLocation>
        <location evidence="5">Nucleus</location>
    </subcellularLocation>
</comment>
<name>A0A0N5ADA2_9BILA</name>
<evidence type="ECO:0000313" key="7">
    <source>
        <dbReference type="Proteomes" id="UP000046393"/>
    </source>
</evidence>
<dbReference type="Pfam" id="PF02136">
    <property type="entry name" value="NTF2"/>
    <property type="match status" value="1"/>
</dbReference>
<dbReference type="WBParaSite" id="SMUV_0000214401-mRNA-1">
    <property type="protein sequence ID" value="SMUV_0000214401-mRNA-1"/>
    <property type="gene ID" value="SMUV_0000214401"/>
</dbReference>
<evidence type="ECO:0000313" key="8">
    <source>
        <dbReference type="WBParaSite" id="SMUV_0000214401-mRNA-1"/>
    </source>
</evidence>
<evidence type="ECO:0000256" key="5">
    <source>
        <dbReference type="RuleBase" id="RU369002"/>
    </source>
</evidence>
<dbReference type="Proteomes" id="UP000046393">
    <property type="component" value="Unplaced"/>
</dbReference>
<dbReference type="SUPFAM" id="SSF54427">
    <property type="entry name" value="NTF2-like"/>
    <property type="match status" value="1"/>
</dbReference>
<dbReference type="GO" id="GO:0005737">
    <property type="term" value="C:cytoplasm"/>
    <property type="evidence" value="ECO:0007669"/>
    <property type="project" value="UniProtKB-SubCell"/>
</dbReference>
<proteinExistence type="predicted"/>
<accession>A0A0N5ADA2</accession>
<evidence type="ECO:0000256" key="2">
    <source>
        <dbReference type="ARBA" id="ARBA00022927"/>
    </source>
</evidence>
<evidence type="ECO:0000259" key="6">
    <source>
        <dbReference type="PROSITE" id="PS50177"/>
    </source>
</evidence>
<evidence type="ECO:0000256" key="4">
    <source>
        <dbReference type="ARBA" id="ARBA00070836"/>
    </source>
</evidence>
<evidence type="ECO:0000256" key="3">
    <source>
        <dbReference type="ARBA" id="ARBA00023242"/>
    </source>
</evidence>
<dbReference type="InterPro" id="IPR045875">
    <property type="entry name" value="NTF2"/>
</dbReference>
<dbReference type="GO" id="GO:0051028">
    <property type="term" value="P:mRNA transport"/>
    <property type="evidence" value="ECO:0007669"/>
    <property type="project" value="UniProtKB-UniRule"/>
</dbReference>
<dbReference type="PROSITE" id="PS50177">
    <property type="entry name" value="NTF2_DOMAIN"/>
    <property type="match status" value="1"/>
</dbReference>
<keyword evidence="1 5" id="KW-0813">Transport</keyword>
<dbReference type="STRING" id="451379.A0A0N5ADA2"/>
<dbReference type="GO" id="GO:0005634">
    <property type="term" value="C:nucleus"/>
    <property type="evidence" value="ECO:0007669"/>
    <property type="project" value="UniProtKB-SubCell"/>
</dbReference>
<dbReference type="InterPro" id="IPR032710">
    <property type="entry name" value="NTF2-like_dom_sf"/>
</dbReference>
<evidence type="ECO:0000256" key="1">
    <source>
        <dbReference type="ARBA" id="ARBA00022448"/>
    </source>
</evidence>
<keyword evidence="5" id="KW-0963">Cytoplasm</keyword>
<dbReference type="PANTHER" id="PTHR12612">
    <property type="entry name" value="NUCLEAR TRANSPORT FACTOR 2"/>
    <property type="match status" value="1"/>
</dbReference>
<organism evidence="7 8">
    <name type="scientific">Syphacia muris</name>
    <dbReference type="NCBI Taxonomy" id="451379"/>
    <lineage>
        <taxon>Eukaryota</taxon>
        <taxon>Metazoa</taxon>
        <taxon>Ecdysozoa</taxon>
        <taxon>Nematoda</taxon>
        <taxon>Chromadorea</taxon>
        <taxon>Rhabditida</taxon>
        <taxon>Spirurina</taxon>
        <taxon>Oxyuridomorpha</taxon>
        <taxon>Oxyuroidea</taxon>
        <taxon>Oxyuridae</taxon>
        <taxon>Syphacia</taxon>
    </lineage>
</organism>
<reference evidence="8" key="1">
    <citation type="submission" date="2016-04" db="UniProtKB">
        <authorList>
            <consortium name="WormBaseParasite"/>
        </authorList>
    </citation>
    <scope>IDENTIFICATION</scope>
</reference>